<organism evidence="1">
    <name type="scientific">Anguilla anguilla</name>
    <name type="common">European freshwater eel</name>
    <name type="synonym">Muraena anguilla</name>
    <dbReference type="NCBI Taxonomy" id="7936"/>
    <lineage>
        <taxon>Eukaryota</taxon>
        <taxon>Metazoa</taxon>
        <taxon>Chordata</taxon>
        <taxon>Craniata</taxon>
        <taxon>Vertebrata</taxon>
        <taxon>Euteleostomi</taxon>
        <taxon>Actinopterygii</taxon>
        <taxon>Neopterygii</taxon>
        <taxon>Teleostei</taxon>
        <taxon>Anguilliformes</taxon>
        <taxon>Anguillidae</taxon>
        <taxon>Anguilla</taxon>
    </lineage>
</organism>
<dbReference type="EMBL" id="GBXM01010830">
    <property type="protein sequence ID" value="JAH97747.1"/>
    <property type="molecule type" value="Transcribed_RNA"/>
</dbReference>
<reference evidence="1" key="2">
    <citation type="journal article" date="2015" name="Fish Shellfish Immunol.">
        <title>Early steps in the European eel (Anguilla anguilla)-Vibrio vulnificus interaction in the gills: Role of the RtxA13 toxin.</title>
        <authorList>
            <person name="Callol A."/>
            <person name="Pajuelo D."/>
            <person name="Ebbesson L."/>
            <person name="Teles M."/>
            <person name="MacKenzie S."/>
            <person name="Amaro C."/>
        </authorList>
    </citation>
    <scope>NUCLEOTIDE SEQUENCE</scope>
</reference>
<protein>
    <submittedName>
        <fullName evidence="1">Uncharacterized protein</fullName>
    </submittedName>
</protein>
<evidence type="ECO:0000313" key="1">
    <source>
        <dbReference type="EMBL" id="JAH97747.1"/>
    </source>
</evidence>
<name>A0A0E9X4W8_ANGAN</name>
<accession>A0A0E9X4W8</accession>
<dbReference type="AlphaFoldDB" id="A0A0E9X4W8"/>
<sequence length="79" mass="8427">MLQKCLTVELAPGHVTSSLRSSDKVGECRQTVPKLPTSGSENTGFCTSNFTHLSAPRTFRIPTDGPYAGVTVCSDIVNL</sequence>
<reference evidence="1" key="1">
    <citation type="submission" date="2014-11" db="EMBL/GenBank/DDBJ databases">
        <authorList>
            <person name="Amaro Gonzalez C."/>
        </authorList>
    </citation>
    <scope>NUCLEOTIDE SEQUENCE</scope>
</reference>
<proteinExistence type="predicted"/>